<dbReference type="InterPro" id="IPR032710">
    <property type="entry name" value="NTF2-like_dom_sf"/>
</dbReference>
<protein>
    <submittedName>
        <fullName evidence="2">Nuclear transport factor 2 family protein</fullName>
    </submittedName>
</protein>
<organism evidence="2 3">
    <name type="scientific">Pendulispora albinea</name>
    <dbReference type="NCBI Taxonomy" id="2741071"/>
    <lineage>
        <taxon>Bacteria</taxon>
        <taxon>Pseudomonadati</taxon>
        <taxon>Myxococcota</taxon>
        <taxon>Myxococcia</taxon>
        <taxon>Myxococcales</taxon>
        <taxon>Sorangiineae</taxon>
        <taxon>Pendulisporaceae</taxon>
        <taxon>Pendulispora</taxon>
    </lineage>
</organism>
<evidence type="ECO:0000259" key="1">
    <source>
        <dbReference type="Pfam" id="PF12680"/>
    </source>
</evidence>
<dbReference type="InterPro" id="IPR037401">
    <property type="entry name" value="SnoaL-like"/>
</dbReference>
<dbReference type="EMBL" id="CP089984">
    <property type="protein sequence ID" value="WXB13502.1"/>
    <property type="molecule type" value="Genomic_DNA"/>
</dbReference>
<dbReference type="Proteomes" id="UP001370348">
    <property type="component" value="Chromosome"/>
</dbReference>
<name>A0ABZ2LRV5_9BACT</name>
<dbReference type="Pfam" id="PF12680">
    <property type="entry name" value="SnoaL_2"/>
    <property type="match status" value="1"/>
</dbReference>
<proteinExistence type="predicted"/>
<dbReference type="Gene3D" id="3.10.450.50">
    <property type="match status" value="1"/>
</dbReference>
<dbReference type="RefSeq" id="WP_394823114.1">
    <property type="nucleotide sequence ID" value="NZ_CP089984.1"/>
</dbReference>
<reference evidence="2 3" key="1">
    <citation type="submission" date="2021-12" db="EMBL/GenBank/DDBJ databases">
        <title>Discovery of the Pendulisporaceae a myxobacterial family with distinct sporulation behavior and unique specialized metabolism.</title>
        <authorList>
            <person name="Garcia R."/>
            <person name="Popoff A."/>
            <person name="Bader C.D."/>
            <person name="Loehr J."/>
            <person name="Walesch S."/>
            <person name="Walt C."/>
            <person name="Boldt J."/>
            <person name="Bunk B."/>
            <person name="Haeckl F.J.F.P.J."/>
            <person name="Gunesch A.P."/>
            <person name="Birkelbach J."/>
            <person name="Nuebel U."/>
            <person name="Pietschmann T."/>
            <person name="Bach T."/>
            <person name="Mueller R."/>
        </authorList>
    </citation>
    <scope>NUCLEOTIDE SEQUENCE [LARGE SCALE GENOMIC DNA]</scope>
    <source>
        <strain evidence="2 3">MSr11954</strain>
    </source>
</reference>
<sequence>MSHDVSEVVRKIFDVYRTGDEEALDDLLSDDFRFTSPRDDRIDKATYFERCWSNRDKIRSHRIENLVVDGSAAFVRYQCELTTGAKFHNTEYIRVEDGRIKEVEVYFGASL</sequence>
<gene>
    <name evidence="2" type="ORF">LZC94_37375</name>
</gene>
<dbReference type="SUPFAM" id="SSF54427">
    <property type="entry name" value="NTF2-like"/>
    <property type="match status" value="1"/>
</dbReference>
<keyword evidence="3" id="KW-1185">Reference proteome</keyword>
<feature type="domain" description="SnoaL-like" evidence="1">
    <location>
        <begin position="9"/>
        <end position="103"/>
    </location>
</feature>
<accession>A0ABZ2LRV5</accession>
<evidence type="ECO:0000313" key="2">
    <source>
        <dbReference type="EMBL" id="WXB13502.1"/>
    </source>
</evidence>
<evidence type="ECO:0000313" key="3">
    <source>
        <dbReference type="Proteomes" id="UP001370348"/>
    </source>
</evidence>